<feature type="compositionally biased region" description="Acidic residues" evidence="1">
    <location>
        <begin position="37"/>
        <end position="72"/>
    </location>
</feature>
<reference evidence="2" key="1">
    <citation type="journal article" date="2019" name="Sci. Rep.">
        <title>Draft genome of Tanacetum cinerariifolium, the natural source of mosquito coil.</title>
        <authorList>
            <person name="Yamashiro T."/>
            <person name="Shiraishi A."/>
            <person name="Satake H."/>
            <person name="Nakayama K."/>
        </authorList>
    </citation>
    <scope>NUCLEOTIDE SEQUENCE</scope>
</reference>
<evidence type="ECO:0000313" key="2">
    <source>
        <dbReference type="EMBL" id="GFA98004.1"/>
    </source>
</evidence>
<protein>
    <recommendedName>
        <fullName evidence="3">Reverse transcriptase domain-containing protein</fullName>
    </recommendedName>
</protein>
<dbReference type="AlphaFoldDB" id="A0A699KJK1"/>
<name>A0A699KJK1_TANCI</name>
<comment type="caution">
    <text evidence="2">The sequence shown here is derived from an EMBL/GenBank/DDBJ whole genome shotgun (WGS) entry which is preliminary data.</text>
</comment>
<feature type="region of interest" description="Disordered" evidence="1">
    <location>
        <begin position="186"/>
        <end position="216"/>
    </location>
</feature>
<evidence type="ECO:0000256" key="1">
    <source>
        <dbReference type="SAM" id="MobiDB-lite"/>
    </source>
</evidence>
<dbReference type="EMBL" id="BKCJ010526593">
    <property type="protein sequence ID" value="GFA98004.1"/>
    <property type="molecule type" value="Genomic_DNA"/>
</dbReference>
<gene>
    <name evidence="2" type="ORF">Tci_669976</name>
</gene>
<sequence>MGYYVPGPEHAVDEIVAEDQLYAEDASPNAQSHEYVLESDLEAHPEDDDDEDPEEDPVDYLAEGGDDGDDKEAADQASSAEETEPFETDESAATPPPHPAYRMTARISIPAPVPMPAWSNSEVVRLLAMSSPPASPLSPWSSPPLRIPFPPLPSILSPPSPVLLPVPPPSPIRSLGYRAAKIRLRAEATSTSSPPLQPPSASRREDRPEVTLPPQKKLAGGLRADYSFVATMDREIMRDPEREVGYGITDSWDEIVETLQGALVSTDTELGGYIREFETRVRQDTEEIYMRLDGEQSERQLLAGRLNMLFKDRCAHTYTRHLMETEARIFFIVFSIAVQTPDSGISSSLAVGTYSASGNSMTDSGNALCILFPTINSADHLL</sequence>
<feature type="region of interest" description="Disordered" evidence="1">
    <location>
        <begin position="23"/>
        <end position="103"/>
    </location>
</feature>
<feature type="compositionally biased region" description="Acidic residues" evidence="1">
    <location>
        <begin position="81"/>
        <end position="90"/>
    </location>
</feature>
<proteinExistence type="predicted"/>
<accession>A0A699KJK1</accession>
<evidence type="ECO:0008006" key="3">
    <source>
        <dbReference type="Google" id="ProtNLM"/>
    </source>
</evidence>
<organism evidence="2">
    <name type="scientific">Tanacetum cinerariifolium</name>
    <name type="common">Dalmatian daisy</name>
    <name type="synonym">Chrysanthemum cinerariifolium</name>
    <dbReference type="NCBI Taxonomy" id="118510"/>
    <lineage>
        <taxon>Eukaryota</taxon>
        <taxon>Viridiplantae</taxon>
        <taxon>Streptophyta</taxon>
        <taxon>Embryophyta</taxon>
        <taxon>Tracheophyta</taxon>
        <taxon>Spermatophyta</taxon>
        <taxon>Magnoliopsida</taxon>
        <taxon>eudicotyledons</taxon>
        <taxon>Gunneridae</taxon>
        <taxon>Pentapetalae</taxon>
        <taxon>asterids</taxon>
        <taxon>campanulids</taxon>
        <taxon>Asterales</taxon>
        <taxon>Asteraceae</taxon>
        <taxon>Asteroideae</taxon>
        <taxon>Anthemideae</taxon>
        <taxon>Anthemidinae</taxon>
        <taxon>Tanacetum</taxon>
    </lineage>
</organism>